<feature type="domain" description="Beta-lactamase class A catalytic" evidence="1">
    <location>
        <begin position="1"/>
        <end position="201"/>
    </location>
</feature>
<dbReference type="InterPro" id="IPR012338">
    <property type="entry name" value="Beta-lactam/transpept-like"/>
</dbReference>
<dbReference type="PANTHER" id="PTHR35333:SF3">
    <property type="entry name" value="BETA-LACTAMASE-TYPE TRANSPEPTIDASE FOLD CONTAINING PROTEIN"/>
    <property type="match status" value="1"/>
</dbReference>
<dbReference type="GO" id="GO:0030655">
    <property type="term" value="P:beta-lactam antibiotic catabolic process"/>
    <property type="evidence" value="ECO:0007669"/>
    <property type="project" value="InterPro"/>
</dbReference>
<organism evidence="2 3">
    <name type="scientific">Salicibibacter cibarius</name>
    <dbReference type="NCBI Taxonomy" id="2743000"/>
    <lineage>
        <taxon>Bacteria</taxon>
        <taxon>Bacillati</taxon>
        <taxon>Bacillota</taxon>
        <taxon>Bacilli</taxon>
        <taxon>Bacillales</taxon>
        <taxon>Bacillaceae</taxon>
        <taxon>Salicibibacter</taxon>
    </lineage>
</organism>
<evidence type="ECO:0000259" key="1">
    <source>
        <dbReference type="Pfam" id="PF13354"/>
    </source>
</evidence>
<dbReference type="SUPFAM" id="SSF56601">
    <property type="entry name" value="beta-lactamase/transpeptidase-like"/>
    <property type="match status" value="1"/>
</dbReference>
<dbReference type="Gene3D" id="3.40.710.10">
    <property type="entry name" value="DD-peptidase/beta-lactamase superfamily"/>
    <property type="match status" value="1"/>
</dbReference>
<dbReference type="Proteomes" id="UP000595823">
    <property type="component" value="Chromosome"/>
</dbReference>
<evidence type="ECO:0000313" key="3">
    <source>
        <dbReference type="Proteomes" id="UP000595823"/>
    </source>
</evidence>
<reference evidence="2 3" key="1">
    <citation type="submission" date="2020-06" db="EMBL/GenBank/DDBJ databases">
        <title>Genomic analysis of Salicibibacter sp. NKC5-3.</title>
        <authorList>
            <person name="Oh Y.J."/>
        </authorList>
    </citation>
    <scope>NUCLEOTIDE SEQUENCE [LARGE SCALE GENOMIC DNA]</scope>
    <source>
        <strain evidence="2 3">NKC5-3</strain>
    </source>
</reference>
<dbReference type="InterPro" id="IPR000871">
    <property type="entry name" value="Beta-lactam_class-A"/>
</dbReference>
<keyword evidence="2" id="KW-0378">Hydrolase</keyword>
<dbReference type="GO" id="GO:0046677">
    <property type="term" value="P:response to antibiotic"/>
    <property type="evidence" value="ECO:0007669"/>
    <property type="project" value="InterPro"/>
</dbReference>
<gene>
    <name evidence="2" type="ORF">HUG15_18920</name>
</gene>
<dbReference type="InterPro" id="IPR045155">
    <property type="entry name" value="Beta-lactam_cat"/>
</dbReference>
<dbReference type="PANTHER" id="PTHR35333">
    <property type="entry name" value="BETA-LACTAMASE"/>
    <property type="match status" value="1"/>
</dbReference>
<dbReference type="GO" id="GO:0008800">
    <property type="term" value="F:beta-lactamase activity"/>
    <property type="evidence" value="ECO:0007669"/>
    <property type="project" value="InterPro"/>
</dbReference>
<sequence>MKIVIAAVYAEAVDAGDIDPDEAINLDDLERFHMENTEGGAHPQWLDQLDSESEDTVPLQEVVEGMIVFSSNANTDFLLEKIGIESINERLEEWGLTDHDPVYPLVSPLLMYEDIGEEAASLPMEDYRSQVELYHEAIVQGELDASAEGFTLSMDEQRMWSDRLPAATAASYGEWLHDIHTDEWSNEGATAILMDILEAGTADIEGIESFGQKGGSTAFVLNQAMYATTEDGNVMELVVLNDDLSWWQSFKLGRNMSIFIEQFFEDKTFREEILEAIAD</sequence>
<keyword evidence="3" id="KW-1185">Reference proteome</keyword>
<dbReference type="Pfam" id="PF13354">
    <property type="entry name" value="Beta-lactamase2"/>
    <property type="match status" value="1"/>
</dbReference>
<protein>
    <submittedName>
        <fullName evidence="2">Serine hydrolase</fullName>
    </submittedName>
</protein>
<dbReference type="EMBL" id="CP054705">
    <property type="protein sequence ID" value="QQK77446.1"/>
    <property type="molecule type" value="Genomic_DNA"/>
</dbReference>
<dbReference type="KEGG" id="scia:HUG15_18920"/>
<name>A0A7T6Z5T1_9BACI</name>
<accession>A0A7T6Z5T1</accession>
<dbReference type="RefSeq" id="WP_200124763.1">
    <property type="nucleotide sequence ID" value="NZ_CP054705.1"/>
</dbReference>
<dbReference type="AlphaFoldDB" id="A0A7T6Z5T1"/>
<evidence type="ECO:0000313" key="2">
    <source>
        <dbReference type="EMBL" id="QQK77446.1"/>
    </source>
</evidence>
<proteinExistence type="predicted"/>